<keyword evidence="5" id="KW-0949">S-adenosyl-L-methionine</keyword>
<dbReference type="Pfam" id="PF05033">
    <property type="entry name" value="Pre-SET"/>
    <property type="match status" value="1"/>
</dbReference>
<proteinExistence type="predicted"/>
<dbReference type="GO" id="GO:0032259">
    <property type="term" value="P:methylation"/>
    <property type="evidence" value="ECO:0007669"/>
    <property type="project" value="UniProtKB-KW"/>
</dbReference>
<dbReference type="GO" id="GO:0005694">
    <property type="term" value="C:chromosome"/>
    <property type="evidence" value="ECO:0007669"/>
    <property type="project" value="UniProtKB-SubCell"/>
</dbReference>
<evidence type="ECO:0000259" key="10">
    <source>
        <dbReference type="PROSITE" id="PS50867"/>
    </source>
</evidence>
<organism evidence="12 13">
    <name type="scientific">Didymella heteroderae</name>
    <dbReference type="NCBI Taxonomy" id="1769908"/>
    <lineage>
        <taxon>Eukaryota</taxon>
        <taxon>Fungi</taxon>
        <taxon>Dikarya</taxon>
        <taxon>Ascomycota</taxon>
        <taxon>Pezizomycotina</taxon>
        <taxon>Dothideomycetes</taxon>
        <taxon>Pleosporomycetidae</taxon>
        <taxon>Pleosporales</taxon>
        <taxon>Pleosporineae</taxon>
        <taxon>Didymellaceae</taxon>
        <taxon>Didymella</taxon>
    </lineage>
</organism>
<dbReference type="InterPro" id="IPR003616">
    <property type="entry name" value="Post-SET_dom"/>
</dbReference>
<gene>
    <name evidence="12" type="ORF">E8E12_009097</name>
</gene>
<keyword evidence="6" id="KW-0479">Metal-binding</keyword>
<dbReference type="SMART" id="SM00468">
    <property type="entry name" value="PreSET"/>
    <property type="match status" value="1"/>
</dbReference>
<dbReference type="Gene3D" id="2.170.270.10">
    <property type="entry name" value="SET domain"/>
    <property type="match status" value="1"/>
</dbReference>
<sequence length="500" mass="56877">MVVIPSGSRHTRRVVVNKDEQYLVRWHTGKKTSTPPLSWHLVNELRNCLEFLQDYLEEREKSKKIFTHNRLLPRKRKIPEISSDIDRRASPFERRLQQKQDGQTPSVSRSPSVSSSVTAAPSYPEAYNGILDSDEHGFIFCRPATGPDVASVFITDFPTLELSQSAYESEVGTATTLIRAKYVRKLQQVPGPPITLLNTVDDSTPSLRFRYISHHVLGSGVHQYALDTATGCQSCSPRMGRDIGCEYTKKCDCLEYAAVNEGVLNEEEKALYKKCQAEGIPTLGLPKRFPYFAEGTKIQRSGTLIPWYLNSRHPIYECNDNCKCGPNCRNKNVQFGRRVELEIFKTQSGRGWGLRCKQNLYQGQFIDTYRGEVITDEEATRREDASSKMKASYLYSLDKFADSEDLGHEPYVVDGEFMGGPSKFMNHSCEPNCRQYTVSFNKHDPHVYDIAFFACEDIPAYTELTFDYLDKEEGEEMEDPGESAVLCLCGSAKCRKWLWT</sequence>
<dbReference type="Pfam" id="PF00856">
    <property type="entry name" value="SET"/>
    <property type="match status" value="1"/>
</dbReference>
<evidence type="ECO:0000256" key="7">
    <source>
        <dbReference type="ARBA" id="ARBA00022833"/>
    </source>
</evidence>
<keyword evidence="7" id="KW-0862">Zinc</keyword>
<evidence type="ECO:0000256" key="4">
    <source>
        <dbReference type="ARBA" id="ARBA00022679"/>
    </source>
</evidence>
<dbReference type="OrthoDB" id="308383at2759"/>
<keyword evidence="2" id="KW-0158">Chromosome</keyword>
<name>A0A9P4WVX1_9PLEO</name>
<reference evidence="12" key="1">
    <citation type="submission" date="2019-04" db="EMBL/GenBank/DDBJ databases">
        <title>Sequencing of skin fungus with MAO and IRED activity.</title>
        <authorList>
            <person name="Marsaioli A.J."/>
            <person name="Bonatto J.M.C."/>
            <person name="Reis Junior O."/>
        </authorList>
    </citation>
    <scope>NUCLEOTIDE SEQUENCE</scope>
    <source>
        <strain evidence="12">28M1</strain>
    </source>
</reference>
<evidence type="ECO:0000256" key="1">
    <source>
        <dbReference type="ARBA" id="ARBA00004286"/>
    </source>
</evidence>
<evidence type="ECO:0000313" key="13">
    <source>
        <dbReference type="Proteomes" id="UP000758155"/>
    </source>
</evidence>
<dbReference type="InterPro" id="IPR046341">
    <property type="entry name" value="SET_dom_sf"/>
</dbReference>
<evidence type="ECO:0000313" key="12">
    <source>
        <dbReference type="EMBL" id="KAF3043469.1"/>
    </source>
</evidence>
<dbReference type="GO" id="GO:0005634">
    <property type="term" value="C:nucleus"/>
    <property type="evidence" value="ECO:0007669"/>
    <property type="project" value="InterPro"/>
</dbReference>
<dbReference type="PROSITE" id="PS50867">
    <property type="entry name" value="PRE_SET"/>
    <property type="match status" value="1"/>
</dbReference>
<dbReference type="InterPro" id="IPR007728">
    <property type="entry name" value="Pre-SET_dom"/>
</dbReference>
<dbReference type="GO" id="GO:0008270">
    <property type="term" value="F:zinc ion binding"/>
    <property type="evidence" value="ECO:0007669"/>
    <property type="project" value="InterPro"/>
</dbReference>
<evidence type="ECO:0000256" key="6">
    <source>
        <dbReference type="ARBA" id="ARBA00022723"/>
    </source>
</evidence>
<evidence type="ECO:0000259" key="11">
    <source>
        <dbReference type="PROSITE" id="PS50868"/>
    </source>
</evidence>
<comment type="subcellular location">
    <subcellularLocation>
        <location evidence="1">Chromosome</location>
    </subcellularLocation>
</comment>
<keyword evidence="3" id="KW-0489">Methyltransferase</keyword>
<dbReference type="SUPFAM" id="SSF82199">
    <property type="entry name" value="SET domain"/>
    <property type="match status" value="1"/>
</dbReference>
<feature type="domain" description="Pre-SET" evidence="10">
    <location>
        <begin position="230"/>
        <end position="336"/>
    </location>
</feature>
<dbReference type="GO" id="GO:0042054">
    <property type="term" value="F:histone methyltransferase activity"/>
    <property type="evidence" value="ECO:0007669"/>
    <property type="project" value="InterPro"/>
</dbReference>
<protein>
    <recommendedName>
        <fullName evidence="14">SET domain-containing protein</fullName>
    </recommendedName>
</protein>
<dbReference type="SMART" id="SM00317">
    <property type="entry name" value="SET"/>
    <property type="match status" value="1"/>
</dbReference>
<dbReference type="InterPro" id="IPR050973">
    <property type="entry name" value="H3K9_Histone-Lys_N-MTase"/>
</dbReference>
<dbReference type="PANTHER" id="PTHR46223:SF3">
    <property type="entry name" value="HISTONE-LYSINE N-METHYLTRANSFERASE SET-23"/>
    <property type="match status" value="1"/>
</dbReference>
<feature type="region of interest" description="Disordered" evidence="8">
    <location>
        <begin position="94"/>
        <end position="120"/>
    </location>
</feature>
<feature type="domain" description="Post-SET" evidence="11">
    <location>
        <begin position="483"/>
        <end position="499"/>
    </location>
</feature>
<evidence type="ECO:0000256" key="8">
    <source>
        <dbReference type="SAM" id="MobiDB-lite"/>
    </source>
</evidence>
<feature type="compositionally biased region" description="Low complexity" evidence="8">
    <location>
        <begin position="104"/>
        <end position="120"/>
    </location>
</feature>
<feature type="domain" description="SET" evidence="9">
    <location>
        <begin position="339"/>
        <end position="469"/>
    </location>
</feature>
<dbReference type="Proteomes" id="UP000758155">
    <property type="component" value="Unassembled WGS sequence"/>
</dbReference>
<keyword evidence="13" id="KW-1185">Reference proteome</keyword>
<evidence type="ECO:0000256" key="3">
    <source>
        <dbReference type="ARBA" id="ARBA00022603"/>
    </source>
</evidence>
<evidence type="ECO:0000256" key="2">
    <source>
        <dbReference type="ARBA" id="ARBA00022454"/>
    </source>
</evidence>
<comment type="caution">
    <text evidence="12">The sequence shown here is derived from an EMBL/GenBank/DDBJ whole genome shotgun (WGS) entry which is preliminary data.</text>
</comment>
<dbReference type="PROSITE" id="PS50280">
    <property type="entry name" value="SET"/>
    <property type="match status" value="1"/>
</dbReference>
<keyword evidence="4" id="KW-0808">Transferase</keyword>
<evidence type="ECO:0000256" key="5">
    <source>
        <dbReference type="ARBA" id="ARBA00022691"/>
    </source>
</evidence>
<dbReference type="PROSITE" id="PS50868">
    <property type="entry name" value="POST_SET"/>
    <property type="match status" value="1"/>
</dbReference>
<accession>A0A9P4WVX1</accession>
<dbReference type="InterPro" id="IPR001214">
    <property type="entry name" value="SET_dom"/>
</dbReference>
<evidence type="ECO:0008006" key="14">
    <source>
        <dbReference type="Google" id="ProtNLM"/>
    </source>
</evidence>
<dbReference type="EMBL" id="SWKV01000012">
    <property type="protein sequence ID" value="KAF3043469.1"/>
    <property type="molecule type" value="Genomic_DNA"/>
</dbReference>
<dbReference type="PANTHER" id="PTHR46223">
    <property type="entry name" value="HISTONE-LYSINE N-METHYLTRANSFERASE SUV39H"/>
    <property type="match status" value="1"/>
</dbReference>
<dbReference type="AlphaFoldDB" id="A0A9P4WVX1"/>
<evidence type="ECO:0000259" key="9">
    <source>
        <dbReference type="PROSITE" id="PS50280"/>
    </source>
</evidence>